<evidence type="ECO:0000259" key="1">
    <source>
        <dbReference type="Pfam" id="PF24626"/>
    </source>
</evidence>
<proteinExistence type="predicted"/>
<reference evidence="2" key="1">
    <citation type="submission" date="2021-03" db="EMBL/GenBank/DDBJ databases">
        <title>Draft genome sequence of rust myrtle Austropuccinia psidii MF-1, a brazilian biotype.</title>
        <authorList>
            <person name="Quecine M.C."/>
            <person name="Pachon D.M.R."/>
            <person name="Bonatelli M.L."/>
            <person name="Correr F.H."/>
            <person name="Franceschini L.M."/>
            <person name="Leite T.F."/>
            <person name="Margarido G.R.A."/>
            <person name="Almeida C.A."/>
            <person name="Ferrarezi J.A."/>
            <person name="Labate C.A."/>
        </authorList>
    </citation>
    <scope>NUCLEOTIDE SEQUENCE</scope>
    <source>
        <strain evidence="2">MF-1</strain>
    </source>
</reference>
<dbReference type="InterPro" id="IPR056924">
    <property type="entry name" value="SH3_Tf2-1"/>
</dbReference>
<evidence type="ECO:0000313" key="2">
    <source>
        <dbReference type="EMBL" id="MBW0499731.1"/>
    </source>
</evidence>
<accession>A0A9Q3DFY8</accession>
<dbReference type="AlphaFoldDB" id="A0A9Q3DFY8"/>
<name>A0A9Q3DFY8_9BASI</name>
<sequence length="100" mass="11953">MVFLSSKNIKSTQHTKKLSERWFGPFPILRKFINHAYHLRLPSQWKSVHPVFHIYLLELVRRTAIPNRHKEPPPPPIIIEEEEELEVSQILYSNLKRGKF</sequence>
<dbReference type="Proteomes" id="UP000765509">
    <property type="component" value="Unassembled WGS sequence"/>
</dbReference>
<feature type="domain" description="Tf2-1-like SH3-like" evidence="1">
    <location>
        <begin position="1"/>
        <end position="58"/>
    </location>
</feature>
<gene>
    <name evidence="2" type="ORF">O181_039446</name>
</gene>
<organism evidence="2 3">
    <name type="scientific">Austropuccinia psidii MF-1</name>
    <dbReference type="NCBI Taxonomy" id="1389203"/>
    <lineage>
        <taxon>Eukaryota</taxon>
        <taxon>Fungi</taxon>
        <taxon>Dikarya</taxon>
        <taxon>Basidiomycota</taxon>
        <taxon>Pucciniomycotina</taxon>
        <taxon>Pucciniomycetes</taxon>
        <taxon>Pucciniales</taxon>
        <taxon>Sphaerophragmiaceae</taxon>
        <taxon>Austropuccinia</taxon>
    </lineage>
</organism>
<dbReference type="Pfam" id="PF24626">
    <property type="entry name" value="SH3_Tf2-1"/>
    <property type="match status" value="1"/>
</dbReference>
<keyword evidence="3" id="KW-1185">Reference proteome</keyword>
<protein>
    <recommendedName>
        <fullName evidence="1">Tf2-1-like SH3-like domain-containing protein</fullName>
    </recommendedName>
</protein>
<comment type="caution">
    <text evidence="2">The sequence shown here is derived from an EMBL/GenBank/DDBJ whole genome shotgun (WGS) entry which is preliminary data.</text>
</comment>
<dbReference type="EMBL" id="AVOT02015419">
    <property type="protein sequence ID" value="MBW0499731.1"/>
    <property type="molecule type" value="Genomic_DNA"/>
</dbReference>
<evidence type="ECO:0000313" key="3">
    <source>
        <dbReference type="Proteomes" id="UP000765509"/>
    </source>
</evidence>